<reference evidence="4 5" key="1">
    <citation type="submission" date="2020-01" db="EMBL/GenBank/DDBJ databases">
        <title>Draft Genome Sequence of Vibrio sp. strain OCN044, Isolated from a Healthy Coral at Palmyra Atoll.</title>
        <authorList>
            <person name="Videau P."/>
            <person name="Loughran R."/>
            <person name="Esquivel A."/>
            <person name="Deadmond M."/>
            <person name="Paddock B.E."/>
            <person name="Saw J.H."/>
            <person name="Ushijima B."/>
        </authorList>
    </citation>
    <scope>NUCLEOTIDE SEQUENCE [LARGE SCALE GENOMIC DNA]</scope>
    <source>
        <strain evidence="4 5">OCN044</strain>
    </source>
</reference>
<feature type="chain" id="PRO_5026834065" evidence="2">
    <location>
        <begin position="21"/>
        <end position="191"/>
    </location>
</feature>
<dbReference type="EMBL" id="WWEU01000001">
    <property type="protein sequence ID" value="MYM57815.1"/>
    <property type="molecule type" value="Genomic_DNA"/>
</dbReference>
<dbReference type="AlphaFoldDB" id="A0A6L8LPL0"/>
<feature type="signal peptide" evidence="2">
    <location>
        <begin position="1"/>
        <end position="20"/>
    </location>
</feature>
<evidence type="ECO:0000256" key="2">
    <source>
        <dbReference type="SAM" id="SignalP"/>
    </source>
</evidence>
<comment type="caution">
    <text evidence="4">The sequence shown here is derived from an EMBL/GenBank/DDBJ whole genome shotgun (WGS) entry which is preliminary data.</text>
</comment>
<dbReference type="Gene3D" id="2.40.160.20">
    <property type="match status" value="1"/>
</dbReference>
<name>A0A6L8LPL0_9VIBR</name>
<evidence type="ECO:0000313" key="5">
    <source>
        <dbReference type="Proteomes" id="UP000478571"/>
    </source>
</evidence>
<keyword evidence="5" id="KW-1185">Reference proteome</keyword>
<evidence type="ECO:0000256" key="1">
    <source>
        <dbReference type="ARBA" id="ARBA00022729"/>
    </source>
</evidence>
<feature type="domain" description="Outer membrane protein beta-barrel" evidence="3">
    <location>
        <begin position="8"/>
        <end position="177"/>
    </location>
</feature>
<dbReference type="Pfam" id="PF13505">
    <property type="entry name" value="OMP_b-brl"/>
    <property type="match status" value="1"/>
</dbReference>
<dbReference type="Proteomes" id="UP000478571">
    <property type="component" value="Unassembled WGS sequence"/>
</dbReference>
<proteinExistence type="predicted"/>
<dbReference type="InterPro" id="IPR027385">
    <property type="entry name" value="Beta-barrel_OMP"/>
</dbReference>
<dbReference type="RefSeq" id="WP_160926207.1">
    <property type="nucleotide sequence ID" value="NZ_WWEU01000001.1"/>
</dbReference>
<keyword evidence="1 2" id="KW-0732">Signal</keyword>
<dbReference type="InterPro" id="IPR011250">
    <property type="entry name" value="OMP/PagP_B-barrel"/>
</dbReference>
<evidence type="ECO:0000259" key="3">
    <source>
        <dbReference type="Pfam" id="PF13505"/>
    </source>
</evidence>
<gene>
    <name evidence="4" type="ORF">GTG28_01040</name>
</gene>
<organism evidence="4 5">
    <name type="scientific">Vibrio tetraodonis subsp. pristinus</name>
    <dbReference type="NCBI Taxonomy" id="2695891"/>
    <lineage>
        <taxon>Bacteria</taxon>
        <taxon>Pseudomonadati</taxon>
        <taxon>Pseudomonadota</taxon>
        <taxon>Gammaproteobacteria</taxon>
        <taxon>Vibrionales</taxon>
        <taxon>Vibrionaceae</taxon>
        <taxon>Vibrio</taxon>
    </lineage>
</organism>
<accession>A0A6L8LPL0</accession>
<dbReference type="SUPFAM" id="SSF56925">
    <property type="entry name" value="OMPA-like"/>
    <property type="match status" value="1"/>
</dbReference>
<protein>
    <submittedName>
        <fullName evidence="4">Outer membrane beta-barrel protein</fullName>
    </submittedName>
</protein>
<evidence type="ECO:0000313" key="4">
    <source>
        <dbReference type="EMBL" id="MYM57815.1"/>
    </source>
</evidence>
<sequence length="191" mass="20818">MKKTLVIAGVTAMVSMPSYANTYFALGIGAGEYDYSGPSSSSQTFKQINDMGSFGLKIGHYFNDSLRAYGYIRGSASDSYNNADIVTRELGAGADYLSYITSQLYLLAGGNLGYQKTILEDTNPPATKDDNTGLSSGINLGLGYNFTENFALEVGYRYSYYFSNDIKNSDIGLNVSVDSNYNAYLNAKFKF</sequence>